<dbReference type="Gene3D" id="1.10.287.950">
    <property type="entry name" value="Methyl-accepting chemotaxis protein"/>
    <property type="match status" value="1"/>
</dbReference>
<dbReference type="GO" id="GO:0004888">
    <property type="term" value="F:transmembrane signaling receptor activity"/>
    <property type="evidence" value="ECO:0007669"/>
    <property type="project" value="InterPro"/>
</dbReference>
<evidence type="ECO:0000256" key="2">
    <source>
        <dbReference type="ARBA" id="ARBA00029447"/>
    </source>
</evidence>
<dbReference type="CDD" id="cd11386">
    <property type="entry name" value="MCP_signal"/>
    <property type="match status" value="1"/>
</dbReference>
<dbReference type="Pfam" id="PF13682">
    <property type="entry name" value="CZB"/>
    <property type="match status" value="1"/>
</dbReference>
<accession>A0A285NCZ0</accession>
<keyword evidence="1 3" id="KW-0807">Transducer</keyword>
<evidence type="ECO:0000313" key="5">
    <source>
        <dbReference type="EMBL" id="SNZ07335.1"/>
    </source>
</evidence>
<dbReference type="OrthoDB" id="4514964at2"/>
<evidence type="ECO:0000313" key="6">
    <source>
        <dbReference type="Proteomes" id="UP000219439"/>
    </source>
</evidence>
<dbReference type="GO" id="GO:0020037">
    <property type="term" value="F:heme binding"/>
    <property type="evidence" value="ECO:0007669"/>
    <property type="project" value="InterPro"/>
</dbReference>
<feature type="domain" description="Methyl-accepting transducer" evidence="4">
    <location>
        <begin position="186"/>
        <end position="422"/>
    </location>
</feature>
<dbReference type="InterPro" id="IPR039379">
    <property type="entry name" value="Protoglobin_sensor_dom"/>
</dbReference>
<reference evidence="5 6" key="1">
    <citation type="submission" date="2017-09" db="EMBL/GenBank/DDBJ databases">
        <authorList>
            <person name="Ehlers B."/>
            <person name="Leendertz F.H."/>
        </authorList>
    </citation>
    <scope>NUCLEOTIDE SEQUENCE [LARGE SCALE GENOMIC DNA]</scope>
    <source>
        <strain evidence="5 6">DSM 18289</strain>
    </source>
</reference>
<dbReference type="PRINTS" id="PR00260">
    <property type="entry name" value="CHEMTRNSDUCR"/>
</dbReference>
<dbReference type="InterPro" id="IPR044398">
    <property type="entry name" value="Globin-sensor_dom"/>
</dbReference>
<dbReference type="SMART" id="SM00283">
    <property type="entry name" value="MA"/>
    <property type="match status" value="1"/>
</dbReference>
<dbReference type="PANTHER" id="PTHR32089:SF112">
    <property type="entry name" value="LYSOZYME-LIKE PROTEIN-RELATED"/>
    <property type="match status" value="1"/>
</dbReference>
<dbReference type="PANTHER" id="PTHR32089">
    <property type="entry name" value="METHYL-ACCEPTING CHEMOTAXIS PROTEIN MCPB"/>
    <property type="match status" value="1"/>
</dbReference>
<evidence type="ECO:0000259" key="4">
    <source>
        <dbReference type="PROSITE" id="PS50111"/>
    </source>
</evidence>
<dbReference type="GO" id="GO:0006935">
    <property type="term" value="P:chemotaxis"/>
    <property type="evidence" value="ECO:0007669"/>
    <property type="project" value="InterPro"/>
</dbReference>
<dbReference type="GO" id="GO:0016020">
    <property type="term" value="C:membrane"/>
    <property type="evidence" value="ECO:0007669"/>
    <property type="project" value="InterPro"/>
</dbReference>
<organism evidence="5 6">
    <name type="scientific">Cohaesibacter gelatinilyticus</name>
    <dbReference type="NCBI Taxonomy" id="372072"/>
    <lineage>
        <taxon>Bacteria</taxon>
        <taxon>Pseudomonadati</taxon>
        <taxon>Pseudomonadota</taxon>
        <taxon>Alphaproteobacteria</taxon>
        <taxon>Hyphomicrobiales</taxon>
        <taxon>Cohaesibacteraceae</taxon>
    </lineage>
</organism>
<dbReference type="GO" id="GO:0019825">
    <property type="term" value="F:oxygen binding"/>
    <property type="evidence" value="ECO:0007669"/>
    <property type="project" value="InterPro"/>
</dbReference>
<protein>
    <submittedName>
        <fullName evidence="5">Methyl-accepting chemotaxis protein</fullName>
    </submittedName>
</protein>
<dbReference type="InterPro" id="IPR025991">
    <property type="entry name" value="Chemoreceptor_zinc-bind_dom"/>
</dbReference>
<dbReference type="InterPro" id="IPR004090">
    <property type="entry name" value="Chemotax_Me-accpt_rcpt"/>
</dbReference>
<dbReference type="PROSITE" id="PS50111">
    <property type="entry name" value="CHEMOTAXIS_TRANSDUC_2"/>
    <property type="match status" value="1"/>
</dbReference>
<dbReference type="SUPFAM" id="SSF46458">
    <property type="entry name" value="Globin-like"/>
    <property type="match status" value="1"/>
</dbReference>
<keyword evidence="6" id="KW-1185">Reference proteome</keyword>
<dbReference type="Pfam" id="PF11563">
    <property type="entry name" value="Protoglobin"/>
    <property type="match status" value="1"/>
</dbReference>
<dbReference type="Pfam" id="PF00015">
    <property type="entry name" value="MCPsignal"/>
    <property type="match status" value="1"/>
</dbReference>
<dbReference type="InterPro" id="IPR004089">
    <property type="entry name" value="MCPsignal_dom"/>
</dbReference>
<dbReference type="Proteomes" id="UP000219439">
    <property type="component" value="Unassembled WGS sequence"/>
</dbReference>
<dbReference type="CDD" id="cd01068">
    <property type="entry name" value="globin_sensor"/>
    <property type="match status" value="1"/>
</dbReference>
<gene>
    <name evidence="5" type="ORF">SAMN06265368_0853</name>
</gene>
<evidence type="ECO:0000256" key="3">
    <source>
        <dbReference type="PROSITE-ProRule" id="PRU00284"/>
    </source>
</evidence>
<dbReference type="InterPro" id="IPR009050">
    <property type="entry name" value="Globin-like_sf"/>
</dbReference>
<dbReference type="Gene3D" id="1.10.490.10">
    <property type="entry name" value="Globins"/>
    <property type="match status" value="1"/>
</dbReference>
<dbReference type="InterPro" id="IPR012292">
    <property type="entry name" value="Globin/Proto"/>
</dbReference>
<name>A0A285NCZ0_9HYPH</name>
<dbReference type="EMBL" id="OBEL01000001">
    <property type="protein sequence ID" value="SNZ07335.1"/>
    <property type="molecule type" value="Genomic_DNA"/>
</dbReference>
<dbReference type="RefSeq" id="WP_097152131.1">
    <property type="nucleotide sequence ID" value="NZ_OBEL01000001.1"/>
</dbReference>
<dbReference type="Gene3D" id="1.20.120.30">
    <property type="entry name" value="Aspartate receptor, ligand-binding domain"/>
    <property type="match status" value="1"/>
</dbReference>
<dbReference type="AlphaFoldDB" id="A0A285NCZ0"/>
<evidence type="ECO:0000256" key="1">
    <source>
        <dbReference type="ARBA" id="ARBA00023224"/>
    </source>
</evidence>
<sequence>MKTNLEAGKIQSEMVGQLYSFITNNRSLDDRAEKSWDAISRQMPSIMQSFYNDLSKNPGLSSKLGSNAAKVPSLVNAQLSHWEQILTSQVNGSFQDHSYKVGVAHVRTDLTLDWYLASYGRLMCDMIPEIVKNNRFSAKKLTESLQATISRFFLDMVLSSNAYHGTLEHMSSQENGVVNNLKNLQNLANSVIEINEISMDMAILSRNTQMAAENGQSISAAVTELVSSVEQLSETSEQTAQGASETHQTVSEGLSIMESVSDAIQNIASASSMTENSLHDLVSVSEQIGEFLSVIDNISNQTNLLALNATIEAARAGEAGKGFAVVASEVKNLATQAAKATEDISERINALSEGVRTIEGAVSGSRNAVETGMDAISGANQVIHNIGNQVANVSDRMQDVASILQQQTVASQEIAHSITGVADLSSQNEQTLSGMAATMQSSNDKFSSNASSWFDNQSAASLCEMAKIDHVLFTKRVVDTVTGRGEWRSDQVPDHHNCRLGKWYDNIQDPSLRRHPAFMALKEPHRIVHSVAIDTLKAKAAGDLDSAFAGLAKLEHASQQVIEKLDDFAVAVAKREAA</sequence>
<proteinExistence type="inferred from homology"/>
<dbReference type="SUPFAM" id="SSF58104">
    <property type="entry name" value="Methyl-accepting chemotaxis protein (MCP) signaling domain"/>
    <property type="match status" value="1"/>
</dbReference>
<comment type="similarity">
    <text evidence="2">Belongs to the methyl-accepting chemotaxis (MCP) protein family.</text>
</comment>
<dbReference type="GO" id="GO:0007165">
    <property type="term" value="P:signal transduction"/>
    <property type="evidence" value="ECO:0007669"/>
    <property type="project" value="UniProtKB-KW"/>
</dbReference>